<evidence type="ECO:0000256" key="1">
    <source>
        <dbReference type="SAM" id="MobiDB-lite"/>
    </source>
</evidence>
<organism evidence="3 4">
    <name type="scientific">Acanthamoeba castellanii (strain ATCC 30010 / Neff)</name>
    <dbReference type="NCBI Taxonomy" id="1257118"/>
    <lineage>
        <taxon>Eukaryota</taxon>
        <taxon>Amoebozoa</taxon>
        <taxon>Discosea</taxon>
        <taxon>Longamoebia</taxon>
        <taxon>Centramoebida</taxon>
        <taxon>Acanthamoebidae</taxon>
        <taxon>Acanthamoeba</taxon>
    </lineage>
</organism>
<dbReference type="KEGG" id="acan:ACA1_208480"/>
<dbReference type="AlphaFoldDB" id="L8GY99"/>
<feature type="transmembrane region" description="Helical" evidence="2">
    <location>
        <begin position="688"/>
        <end position="716"/>
    </location>
</feature>
<dbReference type="SUPFAM" id="SSF69322">
    <property type="entry name" value="Tricorn protease domain 2"/>
    <property type="match status" value="1"/>
</dbReference>
<feature type="compositionally biased region" description="Basic residues" evidence="1">
    <location>
        <begin position="37"/>
        <end position="47"/>
    </location>
</feature>
<dbReference type="VEuPathDB" id="AmoebaDB:ACA1_208480"/>
<feature type="compositionally biased region" description="Polar residues" evidence="1">
    <location>
        <begin position="1"/>
        <end position="17"/>
    </location>
</feature>
<accession>L8GY99</accession>
<name>L8GY99_ACACF</name>
<evidence type="ECO:0000256" key="2">
    <source>
        <dbReference type="SAM" id="Phobius"/>
    </source>
</evidence>
<feature type="region of interest" description="Disordered" evidence="1">
    <location>
        <begin position="310"/>
        <end position="341"/>
    </location>
</feature>
<feature type="region of interest" description="Disordered" evidence="1">
    <location>
        <begin position="260"/>
        <end position="289"/>
    </location>
</feature>
<feature type="compositionally biased region" description="Low complexity" evidence="1">
    <location>
        <begin position="316"/>
        <end position="333"/>
    </location>
</feature>
<keyword evidence="2" id="KW-1133">Transmembrane helix</keyword>
<keyword evidence="2" id="KW-0472">Membrane</keyword>
<reference evidence="3 4" key="1">
    <citation type="journal article" date="2013" name="Genome Biol.">
        <title>Genome of Acanthamoeba castellanii highlights extensive lateral gene transfer and early evolution of tyrosine kinase signaling.</title>
        <authorList>
            <person name="Clarke M."/>
            <person name="Lohan A.J."/>
            <person name="Liu B."/>
            <person name="Lagkouvardos I."/>
            <person name="Roy S."/>
            <person name="Zafar N."/>
            <person name="Bertelli C."/>
            <person name="Schilde C."/>
            <person name="Kianianmomeni A."/>
            <person name="Burglin T.R."/>
            <person name="Frech C."/>
            <person name="Turcotte B."/>
            <person name="Kopec K.O."/>
            <person name="Synnott J.M."/>
            <person name="Choo C."/>
            <person name="Paponov I."/>
            <person name="Finkler A."/>
            <person name="Soon Heng Tan C."/>
            <person name="Hutchins A.P."/>
            <person name="Weinmeier T."/>
            <person name="Rattei T."/>
            <person name="Chu J.S."/>
            <person name="Gimenez G."/>
            <person name="Irimia M."/>
            <person name="Rigden D.J."/>
            <person name="Fitzpatrick D.A."/>
            <person name="Lorenzo-Morales J."/>
            <person name="Bateman A."/>
            <person name="Chiu C.H."/>
            <person name="Tang P."/>
            <person name="Hegemann P."/>
            <person name="Fromm H."/>
            <person name="Raoult D."/>
            <person name="Greub G."/>
            <person name="Miranda-Saavedra D."/>
            <person name="Chen N."/>
            <person name="Nash P."/>
            <person name="Ginger M.L."/>
            <person name="Horn M."/>
            <person name="Schaap P."/>
            <person name="Caler L."/>
            <person name="Loftus B."/>
        </authorList>
    </citation>
    <scope>NUCLEOTIDE SEQUENCE [LARGE SCALE GENOMIC DNA]</scope>
    <source>
        <strain evidence="3 4">Neff</strain>
    </source>
</reference>
<dbReference type="Proteomes" id="UP000011083">
    <property type="component" value="Unassembled WGS sequence"/>
</dbReference>
<evidence type="ECO:0000313" key="3">
    <source>
        <dbReference type="EMBL" id="ELR17970.1"/>
    </source>
</evidence>
<evidence type="ECO:0000313" key="4">
    <source>
        <dbReference type="Proteomes" id="UP000011083"/>
    </source>
</evidence>
<keyword evidence="4" id="KW-1185">Reference proteome</keyword>
<dbReference type="GeneID" id="14918659"/>
<keyword evidence="2" id="KW-0812">Transmembrane</keyword>
<gene>
    <name evidence="3" type="ORF">ACA1_208480</name>
</gene>
<protein>
    <submittedName>
        <fullName evidence="3">Uncharacterized protein</fullName>
    </submittedName>
</protein>
<dbReference type="RefSeq" id="XP_004339987.1">
    <property type="nucleotide sequence ID" value="XM_004339939.1"/>
</dbReference>
<feature type="region of interest" description="Disordered" evidence="1">
    <location>
        <begin position="1"/>
        <end position="49"/>
    </location>
</feature>
<sequence length="722" mass="80524">MLTDTNHTINPPTSTFTSRPSGGGPDSPLPSSPNHDHNKKGGGHKKPPYLVQTRVLGGRQQNYAFASSVDPKLVKFNRTREVIAVASGHCHLWFQYAPPCNVRLAIYDAATLRPLRLFDLLAGPLVEHLAWHPTKPIVALATSMRPLVMSFSISTAEAECPPEKLSVRGLDYFGQQYMGGQLFLLNWKTGQRAALLKEGRPVTYCHFTDDGRLVFRVAGRGDLGEQDACYVVGKDVYGTWRNGCVRLDRLRAVDELEGRHKTGNHNHNHHSHADGDDGDHPTFSRKRAKEESDEMMVTYCFVEEDIVASPAPPPAARRSSSGSSSDQAAGAAPTNKPACKPTLFQGEVAKETKWERKLRRIAEAQGKHYETSKTVWGVDFHDDDTLAVTKWDKSLEVWSRRPEKNKDWSKKMNIYSHYDSGLQIQSLKDTTGEDAVIVTEGLDHTRWRIVKILIPSGRTAWARHFDLGVNYTARMNRTGHTLVECSELPPENARLIAPDGKMTTTSIMSPLLHGVTLYNFCQKQTDEFFYCSKEEGQPIMLCQFNPVKNTYTKLFPLSAFGPNVERLRNGVYVRDALGEGLIVDVTTRFKTINIVRIDLNTHKKVWEVPVKYDVCEIALLEEAGAVAFAQPEGYLGLLSCADGKKLHWEQVRVSDVVTPITSLSAKGAQIALGTTDGRVVLYQVEVSLMLVFFSLLFLFFLLMFFIVLAAVAPLSLGSMTIY</sequence>
<feature type="compositionally biased region" description="Basic residues" evidence="1">
    <location>
        <begin position="261"/>
        <end position="270"/>
    </location>
</feature>
<proteinExistence type="predicted"/>
<dbReference type="EMBL" id="KB007966">
    <property type="protein sequence ID" value="ELR17970.1"/>
    <property type="molecule type" value="Genomic_DNA"/>
</dbReference>
<feature type="compositionally biased region" description="Basic and acidic residues" evidence="1">
    <location>
        <begin position="271"/>
        <end position="282"/>
    </location>
</feature>